<organism evidence="2 3">
    <name type="scientific">Hoylesella enoeca</name>
    <dbReference type="NCBI Taxonomy" id="76123"/>
    <lineage>
        <taxon>Bacteria</taxon>
        <taxon>Pseudomonadati</taxon>
        <taxon>Bacteroidota</taxon>
        <taxon>Bacteroidia</taxon>
        <taxon>Bacteroidales</taxon>
        <taxon>Prevotellaceae</taxon>
        <taxon>Hoylesella</taxon>
    </lineage>
</organism>
<dbReference type="PROSITE" id="PS50943">
    <property type="entry name" value="HTH_CROC1"/>
    <property type="match status" value="1"/>
</dbReference>
<evidence type="ECO:0000259" key="1">
    <source>
        <dbReference type="PROSITE" id="PS50943"/>
    </source>
</evidence>
<dbReference type="EMBL" id="CP013195">
    <property type="protein sequence ID" value="ALO48966.1"/>
    <property type="molecule type" value="Genomic_DNA"/>
</dbReference>
<evidence type="ECO:0000313" key="2">
    <source>
        <dbReference type="EMBL" id="ALO48966.1"/>
    </source>
</evidence>
<dbReference type="RefSeq" id="WP_025066255.1">
    <property type="nucleotide sequence ID" value="NZ_CP013195.1"/>
</dbReference>
<dbReference type="InterPro" id="IPR001387">
    <property type="entry name" value="Cro/C1-type_HTH"/>
</dbReference>
<name>A0A0S2KKZ8_9BACT</name>
<sequence>MKDRIRQIMESQHMTQQTFAQFIGMSPASLSSIFNGRTRPTINIVEAIKNKIPGISTDWLLFGTGTMYKNSQRDSTQLPTSIDPTDSSQMLIFEDDSPTPLPSNLDTNKAQEGAHSILDRSRINMKYIDKQQRKITEIRVFYDDQTWETFSPDK</sequence>
<dbReference type="SMART" id="SM00530">
    <property type="entry name" value="HTH_XRE"/>
    <property type="match status" value="1"/>
</dbReference>
<keyword evidence="3" id="KW-1185">Reference proteome</keyword>
<proteinExistence type="predicted"/>
<dbReference type="AlphaFoldDB" id="A0A0S2KKZ8"/>
<protein>
    <submittedName>
        <fullName evidence="2">Transcriptional regulator</fullName>
    </submittedName>
</protein>
<dbReference type="OrthoDB" id="1034290at2"/>
<accession>A0A0S2KKZ8</accession>
<dbReference type="eggNOG" id="COG1396">
    <property type="taxonomic scope" value="Bacteria"/>
</dbReference>
<dbReference type="SUPFAM" id="SSF47413">
    <property type="entry name" value="lambda repressor-like DNA-binding domains"/>
    <property type="match status" value="1"/>
</dbReference>
<dbReference type="GO" id="GO:0003677">
    <property type="term" value="F:DNA binding"/>
    <property type="evidence" value="ECO:0007669"/>
    <property type="project" value="InterPro"/>
</dbReference>
<dbReference type="CDD" id="cd00093">
    <property type="entry name" value="HTH_XRE"/>
    <property type="match status" value="1"/>
</dbReference>
<reference evidence="3" key="1">
    <citation type="submission" date="2015-11" db="EMBL/GenBank/DDBJ databases">
        <authorList>
            <person name="Holder M.E."/>
            <person name="Ajami N.J."/>
            <person name="Petrosino J.F."/>
        </authorList>
    </citation>
    <scope>NUCLEOTIDE SEQUENCE [LARGE SCALE GENOMIC DNA]</scope>
    <source>
        <strain evidence="3">F0113</strain>
    </source>
</reference>
<dbReference type="KEGG" id="peo:AS203_07645"/>
<dbReference type="Gene3D" id="1.10.260.40">
    <property type="entry name" value="lambda repressor-like DNA-binding domains"/>
    <property type="match status" value="1"/>
</dbReference>
<dbReference type="STRING" id="76123.AS203_07645"/>
<feature type="domain" description="HTH cro/C1-type" evidence="1">
    <location>
        <begin position="5"/>
        <end position="60"/>
    </location>
</feature>
<dbReference type="InterPro" id="IPR010982">
    <property type="entry name" value="Lambda_DNA-bd_dom_sf"/>
</dbReference>
<dbReference type="Proteomes" id="UP000056252">
    <property type="component" value="Chromosome"/>
</dbReference>
<evidence type="ECO:0000313" key="3">
    <source>
        <dbReference type="Proteomes" id="UP000056252"/>
    </source>
</evidence>
<dbReference type="Pfam" id="PF01381">
    <property type="entry name" value="HTH_3"/>
    <property type="match status" value="1"/>
</dbReference>
<gene>
    <name evidence="2" type="ORF">AS203_07645</name>
</gene>